<protein>
    <submittedName>
        <fullName evidence="1">Uncharacterized protein</fullName>
    </submittedName>
</protein>
<dbReference type="Proteomes" id="UP000199051">
    <property type="component" value="Unassembled WGS sequence"/>
</dbReference>
<organism evidence="1 2">
    <name type="scientific">Actinokineospora terrae</name>
    <dbReference type="NCBI Taxonomy" id="155974"/>
    <lineage>
        <taxon>Bacteria</taxon>
        <taxon>Bacillati</taxon>
        <taxon>Actinomycetota</taxon>
        <taxon>Actinomycetes</taxon>
        <taxon>Pseudonocardiales</taxon>
        <taxon>Pseudonocardiaceae</taxon>
        <taxon>Actinokineospora</taxon>
    </lineage>
</organism>
<evidence type="ECO:0000313" key="2">
    <source>
        <dbReference type="Proteomes" id="UP000199051"/>
    </source>
</evidence>
<evidence type="ECO:0000313" key="1">
    <source>
        <dbReference type="EMBL" id="SES05887.1"/>
    </source>
</evidence>
<dbReference type="AlphaFoldDB" id="A0A1H9U9Q0"/>
<reference evidence="2" key="1">
    <citation type="submission" date="2016-10" db="EMBL/GenBank/DDBJ databases">
        <authorList>
            <person name="Varghese N."/>
            <person name="Submissions S."/>
        </authorList>
    </citation>
    <scope>NUCLEOTIDE SEQUENCE [LARGE SCALE GENOMIC DNA]</scope>
    <source>
        <strain evidence="2">DSM 44260</strain>
    </source>
</reference>
<dbReference type="STRING" id="155974.SAMN04487818_10768"/>
<gene>
    <name evidence="1" type="ORF">SAMN04487818_10768</name>
</gene>
<accession>A0A1H9U9Q0</accession>
<keyword evidence="2" id="KW-1185">Reference proteome</keyword>
<sequence length="175" mass="19079">MLAGRSLLTLLARLTGRSGLPLLALLIRVALLTSLTRPTLLAGGALRARLTLLTLLAWLALLTWRSLLAGAAELTCLSRTGRALALRRARTTQRPRRAALRTALPLATGRERRRRVAGGPSRGLRLVAVARVRGLDRPVEEPPAVARVHGDVDIRRFTRTWNRRSGRVADVGLVT</sequence>
<name>A0A1H9U9Q0_9PSEU</name>
<proteinExistence type="predicted"/>
<dbReference type="RefSeq" id="WP_092779280.1">
    <property type="nucleotide sequence ID" value="NZ_FOGI01000007.1"/>
</dbReference>
<dbReference type="EMBL" id="FOGI01000007">
    <property type="protein sequence ID" value="SES05887.1"/>
    <property type="molecule type" value="Genomic_DNA"/>
</dbReference>